<proteinExistence type="predicted"/>
<dbReference type="Gene3D" id="3.30.40.10">
    <property type="entry name" value="Zinc/RING finger domain, C3HC4 (zinc finger)"/>
    <property type="match status" value="1"/>
</dbReference>
<organism evidence="4 5">
    <name type="scientific">Fusarium equiseti</name>
    <name type="common">Fusarium scirpi</name>
    <dbReference type="NCBI Taxonomy" id="61235"/>
    <lineage>
        <taxon>Eukaryota</taxon>
        <taxon>Fungi</taxon>
        <taxon>Dikarya</taxon>
        <taxon>Ascomycota</taxon>
        <taxon>Pezizomycotina</taxon>
        <taxon>Sordariomycetes</taxon>
        <taxon>Hypocreomycetidae</taxon>
        <taxon>Hypocreales</taxon>
        <taxon>Nectriaceae</taxon>
        <taxon>Fusarium</taxon>
        <taxon>Fusarium incarnatum-equiseti species complex</taxon>
    </lineage>
</organism>
<dbReference type="InterPro" id="IPR013083">
    <property type="entry name" value="Znf_RING/FYVE/PHD"/>
</dbReference>
<evidence type="ECO:0000259" key="3">
    <source>
        <dbReference type="PROSITE" id="PS50089"/>
    </source>
</evidence>
<dbReference type="InterPro" id="IPR001841">
    <property type="entry name" value="Znf_RING"/>
</dbReference>
<evidence type="ECO:0000313" key="4">
    <source>
        <dbReference type="EMBL" id="KAJ4141668.1"/>
    </source>
</evidence>
<accession>A0ABQ8RU92</accession>
<evidence type="ECO:0000313" key="5">
    <source>
        <dbReference type="Proteomes" id="UP001152024"/>
    </source>
</evidence>
<feature type="region of interest" description="Disordered" evidence="2">
    <location>
        <begin position="1"/>
        <end position="23"/>
    </location>
</feature>
<dbReference type="EMBL" id="JAOQBH010000001">
    <property type="protein sequence ID" value="KAJ4141668.1"/>
    <property type="molecule type" value="Genomic_DNA"/>
</dbReference>
<protein>
    <recommendedName>
        <fullName evidence="3">RING-type domain-containing protein</fullName>
    </recommendedName>
</protein>
<dbReference type="SUPFAM" id="SSF57850">
    <property type="entry name" value="RING/U-box"/>
    <property type="match status" value="1"/>
</dbReference>
<gene>
    <name evidence="4" type="ORF">NW768_000884</name>
</gene>
<reference evidence="4" key="1">
    <citation type="submission" date="2022-09" db="EMBL/GenBank/DDBJ databases">
        <title>Fusarium specimens isolated from Avocado Roots.</title>
        <authorList>
            <person name="Stajich J."/>
            <person name="Roper C."/>
            <person name="Heimlech-Rivalta G."/>
        </authorList>
    </citation>
    <scope>NUCLEOTIDE SEQUENCE</scope>
    <source>
        <strain evidence="4">CF00095</strain>
    </source>
</reference>
<evidence type="ECO:0000256" key="1">
    <source>
        <dbReference type="PROSITE-ProRule" id="PRU00175"/>
    </source>
</evidence>
<dbReference type="Proteomes" id="UP001152024">
    <property type="component" value="Unassembled WGS sequence"/>
</dbReference>
<evidence type="ECO:0000256" key="2">
    <source>
        <dbReference type="SAM" id="MobiDB-lite"/>
    </source>
</evidence>
<keyword evidence="1" id="KW-0863">Zinc-finger</keyword>
<keyword evidence="5" id="KW-1185">Reference proteome</keyword>
<feature type="domain" description="RING-type" evidence="3">
    <location>
        <begin position="52"/>
        <end position="115"/>
    </location>
</feature>
<dbReference type="PROSITE" id="PS50089">
    <property type="entry name" value="ZF_RING_2"/>
    <property type="match status" value="1"/>
</dbReference>
<feature type="compositionally biased region" description="Polar residues" evidence="2">
    <location>
        <begin position="1"/>
        <end position="10"/>
    </location>
</feature>
<sequence>MALQSTSKMSIDSILNPEPPSNQPKLANTYWPVLRDALLQDPSSYNNLHLDCGICLDKMTIFQHEHTFQNDHAHGTFSHRARILPCGHIFGSSCVISLLTNLIESDQPIVCPVCRMNLPSHKGCSHVHFGMPMPTSISEIRTFPGTITEGGRVAEKCRDCQVMDALVGIKCMASILLPPVDDGVICVRAKTTGRWWDTKLEEFDVVEDISIRGPLLKVCQVVEMTLKANAVRSWGSGDLRGLEIAVRVCREQRIEFVEVGRGYQSAWDPRPIYEMQL</sequence>
<keyword evidence="1" id="KW-0862">Zinc</keyword>
<comment type="caution">
    <text evidence="4">The sequence shown here is derived from an EMBL/GenBank/DDBJ whole genome shotgun (WGS) entry which is preliminary data.</text>
</comment>
<dbReference type="SMART" id="SM00184">
    <property type="entry name" value="RING"/>
    <property type="match status" value="1"/>
</dbReference>
<name>A0ABQ8RU92_FUSEQ</name>
<keyword evidence="1" id="KW-0479">Metal-binding</keyword>